<reference evidence="2" key="1">
    <citation type="submission" date="2021-01" db="EMBL/GenBank/DDBJ databases">
        <authorList>
            <person name="Corre E."/>
            <person name="Pelletier E."/>
            <person name="Niang G."/>
            <person name="Scheremetjew M."/>
            <person name="Finn R."/>
            <person name="Kale V."/>
            <person name="Holt S."/>
            <person name="Cochrane G."/>
            <person name="Meng A."/>
            <person name="Brown T."/>
            <person name="Cohen L."/>
        </authorList>
    </citation>
    <scope>NUCLEOTIDE SEQUENCE</scope>
    <source>
        <strain evidence="2">RCC1693</strain>
    </source>
</reference>
<dbReference type="AlphaFoldDB" id="A0A7S2CJ62"/>
<proteinExistence type="predicted"/>
<protein>
    <recommendedName>
        <fullName evidence="3">Protein phosphatase inhibitor 2</fullName>
    </recommendedName>
</protein>
<dbReference type="PANTHER" id="PTHR12398:SF20">
    <property type="entry name" value="PROTEIN PHOSPHATASE 1 REGULATORY INHIBITOR SUBUNIT 2"/>
    <property type="match status" value="1"/>
</dbReference>
<dbReference type="Pfam" id="PF04979">
    <property type="entry name" value="IPP-2"/>
    <property type="match status" value="1"/>
</dbReference>
<dbReference type="InterPro" id="IPR007062">
    <property type="entry name" value="PPI-2"/>
</dbReference>
<sequence length="266" mass="29003">MRSCAICTRLRPGRIGLPPSLHFDFTRTLPKARSRFRRPLGARRNSTAATGTMASLSPLKKPRRSLKWDEEAIAEHDKLRGTRQKIDEPDTPFEREMLPVDQDELETSADSLMDAVPMMEDICIRTATSPNGGSPAPLVHHNSANSMGGGGANDAGAMDAMDMDRGGSSSAGGSAGDMSLASNWAELEGKLGAAAARQDEGEDLRPLEEDEEEKERKRREFKARRAAHYGGMGHGVSGEGGGRPMSEGERMKMMRAKMMEEDEEDE</sequence>
<dbReference type="GO" id="GO:0009966">
    <property type="term" value="P:regulation of signal transduction"/>
    <property type="evidence" value="ECO:0007669"/>
    <property type="project" value="InterPro"/>
</dbReference>
<name>A0A7S2CJ62_9STRA</name>
<feature type="region of interest" description="Disordered" evidence="1">
    <location>
        <begin position="193"/>
        <end position="247"/>
    </location>
</feature>
<evidence type="ECO:0008006" key="3">
    <source>
        <dbReference type="Google" id="ProtNLM"/>
    </source>
</evidence>
<gene>
    <name evidence="2" type="ORF">FPAR1323_LOCUS11539</name>
</gene>
<feature type="region of interest" description="Disordered" evidence="1">
    <location>
        <begin position="126"/>
        <end position="176"/>
    </location>
</feature>
<organism evidence="2">
    <name type="scientific">Florenciella parvula</name>
    <dbReference type="NCBI Taxonomy" id="236787"/>
    <lineage>
        <taxon>Eukaryota</taxon>
        <taxon>Sar</taxon>
        <taxon>Stramenopiles</taxon>
        <taxon>Ochrophyta</taxon>
        <taxon>Dictyochophyceae</taxon>
        <taxon>Florenciellales</taxon>
        <taxon>Florenciella</taxon>
    </lineage>
</organism>
<feature type="compositionally biased region" description="Basic residues" evidence="1">
    <location>
        <begin position="216"/>
        <end position="227"/>
    </location>
</feature>
<accession>A0A7S2CJ62</accession>
<dbReference type="EMBL" id="HBGT01021931">
    <property type="protein sequence ID" value="CAD9427483.1"/>
    <property type="molecule type" value="Transcribed_RNA"/>
</dbReference>
<evidence type="ECO:0000313" key="2">
    <source>
        <dbReference type="EMBL" id="CAD9427483.1"/>
    </source>
</evidence>
<dbReference type="PANTHER" id="PTHR12398">
    <property type="entry name" value="PROTEIN PHOSPHATASE INHIBITOR"/>
    <property type="match status" value="1"/>
</dbReference>
<evidence type="ECO:0000256" key="1">
    <source>
        <dbReference type="SAM" id="MobiDB-lite"/>
    </source>
</evidence>
<feature type="compositionally biased region" description="Low complexity" evidence="1">
    <location>
        <begin position="154"/>
        <end position="168"/>
    </location>
</feature>
<feature type="compositionally biased region" description="Basic and acidic residues" evidence="1">
    <location>
        <begin position="197"/>
        <end position="207"/>
    </location>
</feature>
<feature type="compositionally biased region" description="Gly residues" evidence="1">
    <location>
        <begin position="230"/>
        <end position="243"/>
    </location>
</feature>
<dbReference type="GO" id="GO:0004864">
    <property type="term" value="F:protein phosphatase inhibitor activity"/>
    <property type="evidence" value="ECO:0007669"/>
    <property type="project" value="InterPro"/>
</dbReference>